<evidence type="ECO:0000256" key="2">
    <source>
        <dbReference type="ARBA" id="ARBA00022741"/>
    </source>
</evidence>
<dbReference type="EMBL" id="OR887737">
    <property type="protein sequence ID" value="WZH56828.1"/>
    <property type="molecule type" value="Genomic_RNA"/>
</dbReference>
<evidence type="ECO:0000259" key="6">
    <source>
        <dbReference type="PROSITE" id="PS51657"/>
    </source>
</evidence>
<keyword evidence="5" id="KW-0067">ATP-binding</keyword>
<dbReference type="Gene3D" id="3.40.50.300">
    <property type="entry name" value="P-loop containing nucleotide triphosphate hydrolases"/>
    <property type="match status" value="2"/>
</dbReference>
<sequence length="2348" mass="266789">MPTFTFPAFFSLFKKPNKTQKNRPLNSSLFAPINYGDHYSNEIQIELAHLRGDDWRGTAIPSQSPFRYRVPPDKPKFKGRVVVRKPKARASFKLCSGEVLTSTRRDLKNYRSVLRQSFNLPNCSFKSLPRGLAYKHKRHTGAHIRKTLNSYVGMVSNTKRSYMPKYFLNVSERKRIPTDAAEMISAKLNSWLDFVVNFDWMTSNFTVDIVSHFKPEALPLLSAFGNIECSDSGKGAKCSVEYYHSTPNPRFDYIVHNYQLYYPRDEQQALISHVVALCCEQFEDAKEFFNLFSPSKFILDYTTQNFFCDREFKSFLTNCRSSAAHLPTLGADKPEKSVTKSAPKLPENKVSVPFVNTLKTSTNVRKPTRALQKASTVSNHLTFLNDSKASEVKVVPKERDCHQRLMINSDIQRLVKPSSTTRKVFKPNNFIDFMVLPGIGEIEKHTFDGIVKYYILHKNVGKDFKIFNNENCAHVMFNLTLSQGKFFIDADAFTPTKNTFGTIKKGFCWLDAFAKFGRVIPKNFSFCTTVSIKDILDAKVPRKFLSFLHVVNNTLMHFDDRIVTHQHISNFSVAVGMEEAENKSILNSDNYDVVTEQVAKNILSKTNPRSDNPTFSSILQHAANKINNWNNKRSDLVIFTTLNIKEKKTITDLFPHLKFDFKDCSYSSHPVFTTMRRIMNYTLYKLVNFTDFIDFGGNLPTLIESGATNMHCCNPIVDSRDAKRHVDAALFLHESLDHNPTFTTCQKLAQVCDVKHNRAVMVEVYDMTLREIAQAMLSHDTLRCDFSLLLPGELLTDFDNVSILNNGCRIVRRGNVVDYFLGEAAEAYSHDLTTLREIMSKSLIVVDGIAFKKTLENSYGPFRHYSMVRLETFPSGRHIFSTMYDLSNKNLMLVKIPNTDINGAVSFTDLYVDRSMVLNLVEYSANCVENFNRKGFEHVFSQYRSRKNYVIYNGKVIHEQVDIPIHLVPGFVSVMMAEGMRMSEKTHYLAKYTYYSYYAPGLFLCLYNSIRSVWLKVKTCAYEQVLSLLEVIFGSWITKSARQSGGRLFEVQSYVFTEEEYMIDSKGSVNQLLEKTFEKFVERGSQLEKEADIKVPDEKLDDVVNSGGAGVVDFKLLTHIINAVRSIFGDTLNPCKLSIRLFSTFKRFFNLSLSNMKLLMRKIGSILGEVPGILLNIICSPFVFIKYLATGALDIIKKIFSWLGSLYTATKGDVLAEEVRNRTEHLAWAEGILKDFSADGVDEVCKAASSNQVLDASDLPISVVEAIGVVKDLEKVLLNEEFSDIPLNDCINSGGAGGFFREFKFFGLKDFILRMIDRLFKFERWVEKKFCTFIGRHDRMSYLKSQLEGTSAIVEALNELNTRLNHYDEIFNECEEPGIFEKFMRRFRRFSAVFRYNYQRLLLHFYPHYYAVNYRCKAIANTLTSDDFKNKLVELFFDGAISMFCTVISQAYSLNFDPISIVISPVLSQFLKFLSEVVLGASDPILPVLASSLILGHGEVSKNKLAIVTGSYFQFKSHLCEVFCGSKTFTSAIHDYVAKHNIFHYTKKFLDIVSSEFGIMMVLIIGLLNLHPLPALLLTASLMFYQRFYKRIVNIANVAIGLKTTVTNLKPVGQLKKAVKTLSEMKFKTNSIKSKVVLSEIDDHINSPPVIDGDGKAMTNKAVEEQKDKILMCKKSYLINQNQELDALLNVVARKVGCYKEDQDNLRYGLAENEELPDPTPEFEELVNQAPKLEQGDFTYTEIKSDSDSDVDGKSDTEDVEKIETRKEINKKILHALQQKKALIRHEYEKLKFANQFGFAAGVKKPSNLELIIDTTQSTPKIDVAFVKPNKGKSVDTQQFKDPGSDFIKPVTNIHNDPQAKFVGTYDTNEASSSKSAENFSLGKQINPGQLIIPQNLHSELCDMLKNYPVSKPTTYVQVGDHTLDSILEYAYIESVNLTHNLENIEFAIALYGAGHVDLRSLQTQIGSGETYAYFGFGDWKVLAVNTFLGPSSVNFCFDLNGVMRKFKPGCKDVLFSSKDFCVGYSNLKLKALDRFKHNFKPISDEKLFEGEIVNKPPGSGKTTEIAERMQGVIFKDRRPLALTVTKVGKNELIDKLKGLNVNRPHFFVRTLDSYLISPSNGRVDHVFIDECYMAHSGAILAALSVMQPSHISFYGDVNQIPYICRLPHFQCNFETVVFDVMPVKFDGISYRCPADVCYILSTLTDIGGRLIYPNKVKAVKNERLRTMKTIPIHGIDTIPKESDATYITYTVSERDELNKHFKDINAKTVNEIQGGTFPKVYLVRLRTYNNPLYDDVNQFVTAISRHTETFNYYCPYNVLGDKVSSMTSGLETIGDHIVAQFGFRQSV</sequence>
<gene>
    <name evidence="8" type="primary">ORF1a</name>
</gene>
<evidence type="ECO:0000256" key="3">
    <source>
        <dbReference type="ARBA" id="ARBA00022758"/>
    </source>
</evidence>
<dbReference type="GO" id="GO:0016556">
    <property type="term" value="P:mRNA modification"/>
    <property type="evidence" value="ECO:0007669"/>
    <property type="project" value="InterPro"/>
</dbReference>
<evidence type="ECO:0000313" key="8">
    <source>
        <dbReference type="EMBL" id="WZH56808.1"/>
    </source>
</evidence>
<keyword evidence="1" id="KW-0808">Transferase</keyword>
<dbReference type="InterPro" id="IPR027351">
    <property type="entry name" value="(+)RNA_virus_helicase_core_dom"/>
</dbReference>
<dbReference type="InterPro" id="IPR027417">
    <property type="entry name" value="P-loop_NTPase"/>
</dbReference>
<name>A0AAU6RVG3_9CLOS</name>
<feature type="domain" description="Alphavirus-like MT" evidence="7">
    <location>
        <begin position="660"/>
        <end position="839"/>
    </location>
</feature>
<evidence type="ECO:0000256" key="4">
    <source>
        <dbReference type="ARBA" id="ARBA00022801"/>
    </source>
</evidence>
<keyword evidence="2" id="KW-0547">Nucleotide-binding</keyword>
<dbReference type="Pfam" id="PF01443">
    <property type="entry name" value="Viral_helicase1"/>
    <property type="match status" value="1"/>
</dbReference>
<evidence type="ECO:0000259" key="7">
    <source>
        <dbReference type="PROSITE" id="PS51743"/>
    </source>
</evidence>
<dbReference type="GO" id="GO:0006396">
    <property type="term" value="P:RNA processing"/>
    <property type="evidence" value="ECO:0007669"/>
    <property type="project" value="InterPro"/>
</dbReference>
<organism evidence="8">
    <name type="scientific">Pyrus virus A</name>
    <dbReference type="NCBI Taxonomy" id="3139198"/>
    <lineage>
        <taxon>Viruses</taxon>
        <taxon>Riboviria</taxon>
        <taxon>Orthornavirae</taxon>
        <taxon>Kitrinoviricota</taxon>
        <taxon>Alsuviricetes</taxon>
        <taxon>Martellivirales</taxon>
        <taxon>Closteroviridae</taxon>
        <taxon>Velarivirus</taxon>
        <taxon>Velarivirus gembloutense</taxon>
    </lineage>
</organism>
<dbReference type="GO" id="GO:0003723">
    <property type="term" value="F:RNA binding"/>
    <property type="evidence" value="ECO:0007669"/>
    <property type="project" value="InterPro"/>
</dbReference>
<evidence type="ECO:0000256" key="5">
    <source>
        <dbReference type="ARBA" id="ARBA00022840"/>
    </source>
</evidence>
<dbReference type="SUPFAM" id="SSF52540">
    <property type="entry name" value="P-loop containing nucleoside triphosphate hydrolases"/>
    <property type="match status" value="1"/>
</dbReference>
<feature type="domain" description="(+)RNA virus helicase C-terminal" evidence="6">
    <location>
        <begin position="2019"/>
        <end position="2348"/>
    </location>
</feature>
<reference evidence="8" key="1">
    <citation type="submission" date="2023-11" db="EMBL/GenBank/DDBJ databases">
        <authorList>
            <person name="Fontdevila Pareta N."/>
            <person name="Massart S."/>
            <person name="Lateur M."/>
            <person name="Steyer S."/>
        </authorList>
    </citation>
    <scope>NUCLEOTIDE SEQUENCE</scope>
    <source>
        <strain evidence="8">224-BE</strain>
        <strain evidence="9">626-BE</strain>
    </source>
</reference>
<dbReference type="Pfam" id="PF01660">
    <property type="entry name" value="Vmethyltransf"/>
    <property type="match status" value="1"/>
</dbReference>
<accession>A0AAU6RVG3</accession>
<dbReference type="PROSITE" id="PS51743">
    <property type="entry name" value="ALPHAVIRUS_MT"/>
    <property type="match status" value="1"/>
</dbReference>
<evidence type="ECO:0000313" key="9">
    <source>
        <dbReference type="EMBL" id="WZH56828.1"/>
    </source>
</evidence>
<keyword evidence="4" id="KW-0378">Hydrolase</keyword>
<dbReference type="InterPro" id="IPR002588">
    <property type="entry name" value="Alphavirus-like_MT_dom"/>
</dbReference>
<dbReference type="EMBL" id="OR887735">
    <property type="protein sequence ID" value="WZH56808.1"/>
    <property type="molecule type" value="Genomic_RNA"/>
</dbReference>
<dbReference type="GO" id="GO:0005524">
    <property type="term" value="F:ATP binding"/>
    <property type="evidence" value="ECO:0007669"/>
    <property type="project" value="InterPro"/>
</dbReference>
<dbReference type="GO" id="GO:0008174">
    <property type="term" value="F:mRNA methyltransferase activity"/>
    <property type="evidence" value="ECO:0007669"/>
    <property type="project" value="InterPro"/>
</dbReference>
<keyword evidence="3" id="KW-0688">Ribosomal frameshifting</keyword>
<dbReference type="PROSITE" id="PS51657">
    <property type="entry name" value="PSRV_HELICASE"/>
    <property type="match status" value="1"/>
</dbReference>
<evidence type="ECO:0000256" key="1">
    <source>
        <dbReference type="ARBA" id="ARBA00022679"/>
    </source>
</evidence>
<proteinExistence type="predicted"/>
<protein>
    <submittedName>
        <fullName evidence="8">Polyprotein</fullName>
    </submittedName>
</protein>